<organism evidence="2 3">
    <name type="scientific">Amphritea balenae</name>
    <dbReference type="NCBI Taxonomy" id="452629"/>
    <lineage>
        <taxon>Bacteria</taxon>
        <taxon>Pseudomonadati</taxon>
        <taxon>Pseudomonadota</taxon>
        <taxon>Gammaproteobacteria</taxon>
        <taxon>Oceanospirillales</taxon>
        <taxon>Oceanospirillaceae</taxon>
        <taxon>Amphritea</taxon>
    </lineage>
</organism>
<dbReference type="Gene3D" id="3.40.50.10420">
    <property type="entry name" value="NagB/RpiA/CoA transferase-like"/>
    <property type="match status" value="1"/>
</dbReference>
<keyword evidence="3" id="KW-1185">Reference proteome</keyword>
<dbReference type="Pfam" id="PF02589">
    <property type="entry name" value="LUD_dom"/>
    <property type="match status" value="1"/>
</dbReference>
<protein>
    <recommendedName>
        <fullName evidence="1">LUD domain-containing protein</fullName>
    </recommendedName>
</protein>
<evidence type="ECO:0000313" key="2">
    <source>
        <dbReference type="EMBL" id="RRC98191.1"/>
    </source>
</evidence>
<evidence type="ECO:0000313" key="3">
    <source>
        <dbReference type="Proteomes" id="UP000267535"/>
    </source>
</evidence>
<dbReference type="Proteomes" id="UP000267535">
    <property type="component" value="Unassembled WGS sequence"/>
</dbReference>
<accession>A0A3P1SLQ7</accession>
<dbReference type="SUPFAM" id="SSF100950">
    <property type="entry name" value="NagB/RpiA/CoA transferase-like"/>
    <property type="match status" value="1"/>
</dbReference>
<gene>
    <name evidence="2" type="ORF">EHS89_13915</name>
</gene>
<evidence type="ECO:0000259" key="1">
    <source>
        <dbReference type="Pfam" id="PF02589"/>
    </source>
</evidence>
<reference evidence="2 3" key="1">
    <citation type="submission" date="2018-11" db="EMBL/GenBank/DDBJ databases">
        <title>The draft genome sequence of Amphritea balenae JAMM 1525T.</title>
        <authorList>
            <person name="Fang Z."/>
            <person name="Zhang Y."/>
            <person name="Han X."/>
        </authorList>
    </citation>
    <scope>NUCLEOTIDE SEQUENCE [LARGE SCALE GENOMIC DNA]</scope>
    <source>
        <strain evidence="2 3">JAMM 1525</strain>
    </source>
</reference>
<dbReference type="OrthoDB" id="9794157at2"/>
<comment type="caution">
    <text evidence="2">The sequence shown here is derived from an EMBL/GenBank/DDBJ whole genome shotgun (WGS) entry which is preliminary data.</text>
</comment>
<proteinExistence type="predicted"/>
<dbReference type="InterPro" id="IPR037171">
    <property type="entry name" value="NagB/RpiA_transferase-like"/>
</dbReference>
<dbReference type="EMBL" id="RQXV01000008">
    <property type="protein sequence ID" value="RRC98191.1"/>
    <property type="molecule type" value="Genomic_DNA"/>
</dbReference>
<dbReference type="PANTHER" id="PTHR43682">
    <property type="entry name" value="LACTATE UTILIZATION PROTEIN C"/>
    <property type="match status" value="1"/>
</dbReference>
<dbReference type="InterPro" id="IPR003741">
    <property type="entry name" value="LUD_dom"/>
</dbReference>
<sequence>MSVKQTVAKSRAEIFGNIRRGLGRKGNSGEASAEQKQAVQNRLNAQADNLIPQRAQLPHDEQVELFKAMATEAVAELIELDNIALVPQACADWLKTRHIDQLISASSSEINSLDWSPLLNADVDRVERVAQAGDIASLTSSFAGIAETGTLMLHSGPDSPTTLNFLPDNHLVILRRSTIVGVYEEAWKKVRAAFGGTESGLTLPRTVNMITGPSRSADIEQKLQMGAHGPKTLVIFLIND</sequence>
<dbReference type="PANTHER" id="PTHR43682:SF1">
    <property type="entry name" value="LACTATE UTILIZATION PROTEIN C"/>
    <property type="match status" value="1"/>
</dbReference>
<dbReference type="AlphaFoldDB" id="A0A3P1SLQ7"/>
<feature type="domain" description="LUD" evidence="1">
    <location>
        <begin position="70"/>
        <end position="238"/>
    </location>
</feature>
<dbReference type="RefSeq" id="WP_124926771.1">
    <property type="nucleotide sequence ID" value="NZ_BMOH01000007.1"/>
</dbReference>
<dbReference type="InterPro" id="IPR024185">
    <property type="entry name" value="FTHF_cligase-like_sf"/>
</dbReference>
<name>A0A3P1SLQ7_9GAMM</name>